<proteinExistence type="predicted"/>
<protein>
    <recommendedName>
        <fullName evidence="3">PHD-type domain-containing protein</fullName>
    </recommendedName>
</protein>
<dbReference type="InterPro" id="IPR013083">
    <property type="entry name" value="Znf_RING/FYVE/PHD"/>
</dbReference>
<evidence type="ECO:0000313" key="1">
    <source>
        <dbReference type="EMBL" id="KAH9633135.1"/>
    </source>
</evidence>
<evidence type="ECO:0008006" key="3">
    <source>
        <dbReference type="Google" id="ProtNLM"/>
    </source>
</evidence>
<dbReference type="Gene3D" id="3.30.40.10">
    <property type="entry name" value="Zinc/RING finger domain, C3HC4 (zinc finger)"/>
    <property type="match status" value="1"/>
</dbReference>
<gene>
    <name evidence="1" type="ORF">HF086_014459</name>
</gene>
<dbReference type="InterPro" id="IPR011011">
    <property type="entry name" value="Znf_FYVE_PHD"/>
</dbReference>
<accession>A0A922MB69</accession>
<dbReference type="AlphaFoldDB" id="A0A922MB69"/>
<dbReference type="SUPFAM" id="SSF57903">
    <property type="entry name" value="FYVE/PHD zinc finger"/>
    <property type="match status" value="1"/>
</dbReference>
<comment type="caution">
    <text evidence="1">The sequence shown here is derived from an EMBL/GenBank/DDBJ whole genome shotgun (WGS) entry which is preliminary data.</text>
</comment>
<name>A0A922MB69_SPOEX</name>
<reference evidence="1" key="1">
    <citation type="journal article" date="2021" name="G3 (Bethesda)">
        <title>Genome and transcriptome analysis of the beet armyworm Spodoptera exigua reveals targets for pest control. .</title>
        <authorList>
            <person name="Simon S."/>
            <person name="Breeschoten T."/>
            <person name="Jansen H.J."/>
            <person name="Dirks R.P."/>
            <person name="Schranz M.E."/>
            <person name="Ros V.I.D."/>
        </authorList>
    </citation>
    <scope>NUCLEOTIDE SEQUENCE</scope>
    <source>
        <strain evidence="1">TB_SE_WUR_2020</strain>
    </source>
</reference>
<organism evidence="1 2">
    <name type="scientific">Spodoptera exigua</name>
    <name type="common">Beet armyworm</name>
    <name type="synonym">Noctua fulgens</name>
    <dbReference type="NCBI Taxonomy" id="7107"/>
    <lineage>
        <taxon>Eukaryota</taxon>
        <taxon>Metazoa</taxon>
        <taxon>Ecdysozoa</taxon>
        <taxon>Arthropoda</taxon>
        <taxon>Hexapoda</taxon>
        <taxon>Insecta</taxon>
        <taxon>Pterygota</taxon>
        <taxon>Neoptera</taxon>
        <taxon>Endopterygota</taxon>
        <taxon>Lepidoptera</taxon>
        <taxon>Glossata</taxon>
        <taxon>Ditrysia</taxon>
        <taxon>Noctuoidea</taxon>
        <taxon>Noctuidae</taxon>
        <taxon>Amphipyrinae</taxon>
        <taxon>Spodoptera</taxon>
    </lineage>
</organism>
<dbReference type="EMBL" id="JACEFF010000669">
    <property type="protein sequence ID" value="KAH9633135.1"/>
    <property type="molecule type" value="Genomic_DNA"/>
</dbReference>
<sequence length="299" mass="33500">MPNNCGACGAALTDSNNMECSNEKCKKRYDLECLEISTGTFGSYTHAFKKNWICPECVCSKPKVGNSETPIRVNAIKIDINTYTTPMSFVSAQRGSKANFTPTVYSNDSAVLKELREFRSDMVARMDSQAQAITFLLNQFYQTKTELDNVVQIMKVLEEKIDAQQTNDISRDIPHHNTPPTSTFAEIVNQPKTTSKNIHVEKVNKGGATKSAVLRENASYIPNLTRADAPIGIEEEDNKSDWKTVQNKKKIYKPPKNVKIGTNTALKGIQATERKKHLHVWRLHPETTIEAITPPRTPL</sequence>
<dbReference type="Proteomes" id="UP000814243">
    <property type="component" value="Unassembled WGS sequence"/>
</dbReference>
<evidence type="ECO:0000313" key="2">
    <source>
        <dbReference type="Proteomes" id="UP000814243"/>
    </source>
</evidence>